<feature type="region of interest" description="Disordered" evidence="1">
    <location>
        <begin position="922"/>
        <end position="943"/>
    </location>
</feature>
<keyword evidence="2" id="KW-1133">Transmembrane helix</keyword>
<feature type="compositionally biased region" description="Basic and acidic residues" evidence="1">
    <location>
        <begin position="224"/>
        <end position="233"/>
    </location>
</feature>
<organism evidence="3">
    <name type="scientific">Tanacetum cinerariifolium</name>
    <name type="common">Dalmatian daisy</name>
    <name type="synonym">Chrysanthemum cinerariifolium</name>
    <dbReference type="NCBI Taxonomy" id="118510"/>
    <lineage>
        <taxon>Eukaryota</taxon>
        <taxon>Viridiplantae</taxon>
        <taxon>Streptophyta</taxon>
        <taxon>Embryophyta</taxon>
        <taxon>Tracheophyta</taxon>
        <taxon>Spermatophyta</taxon>
        <taxon>Magnoliopsida</taxon>
        <taxon>eudicotyledons</taxon>
        <taxon>Gunneridae</taxon>
        <taxon>Pentapetalae</taxon>
        <taxon>asterids</taxon>
        <taxon>campanulids</taxon>
        <taxon>Asterales</taxon>
        <taxon>Asteraceae</taxon>
        <taxon>Asteroideae</taxon>
        <taxon>Anthemideae</taxon>
        <taxon>Anthemidinae</taxon>
        <taxon>Tanacetum</taxon>
    </lineage>
</organism>
<feature type="region of interest" description="Disordered" evidence="1">
    <location>
        <begin position="216"/>
        <end position="246"/>
    </location>
</feature>
<dbReference type="EMBL" id="BKCJ010004737">
    <property type="protein sequence ID" value="GEU62811.1"/>
    <property type="molecule type" value="Genomic_DNA"/>
</dbReference>
<sequence>MVSFIQELSYSGKYDMLSAIHTDLMHQPWRTFVAIINRCISRKSLGHDRLRLSRAQILWGMNNKKNDDFIALLWEDFIFQADNREISSAHKENMPSPKFIKVIINHFISKDKTISKRNRINIHIIRNDTLLEEEHVEKPKRAKKPTKKSTTVPAVGVVIRDTHGVSVSNKKVPTKVDRGKGMDLLSEAALLEAVQLNKTLKQIKLATYKLHASGSGDGFGSQRKVLDESKDKTTGTNEGTSTKPGVLDYPNTSLRVKTNLKEIVKMMIAMMMTVMMSLMMMMLRVMLMVTMKQVIVKRLILMKMRVLISIRTMMKNKNMRKKNNLSPTNTEINSMMNIDVRHEEPTSLTEFELKKILLNKMQKSKLYQEAQEHRDLYDALVKFYKFDKDLFGSYGKAYSLKRDHKDKDEDPLAESDHSKPLPSIKNQVRQVVPIKYFINNDLEYLKGGSLSRKYMTSIIKTKAAEYDDIQGIEDMVPSLWIPMKKITNLEKYVIFNSNVALRMFTIRVIILKRVEDLQLGVERYQKKLNITRPETFRTEISKRTPYTAYRNPQGIIYVDKYKRNRSYRLLALAFRTRLTNISLFFSLLLIILKNHAAKETPSSQSMDPSACVRLSYWMNWMIEIGLDDGESQNRRDLPRDFPLDRIEFLAYDKKEKSRHGPSDAMHNPPRPLKKKDVIQYPRFTKLIIVDLMPKFDSIPKRLEEDYYSIKDDVSLVSVYTTRNVTVKGVLILDDLLTDYECETQEYKDYTKEFVRVDVPTIQPQLIESTQGMNRTPRATRTPNPAEDKPVSIAPPPPSDDRERDDIAKTTLVSIALHKTAKIAEEQGNLAKMQDKIMEEDVEKIIKGEDKESYASKFADLVFLDEEDFGTRLELKSHKENSEIVNGDDEEEKKDDDDNDDHDIQALVGNKVTGSLEEFMTTIAPTPGTTSQDQSKSKPISSKTKKLLESIAQISRRHGQLRKHMKQTFVTKTYFQEKMKEISDTLNNLILKISIGSKFTRGHKTIKTICLCFLWSPNKSEGTSKVRKEFRTLNKEARLSIQHWKDLWHKRMYKLNQRKVRANPKEYFLNHMIVEVVRVNTDQRHGLDYTKQIIVMRENDKSYSFSEADFKYLNKNDIEDMYYLCLNKKVNYHENKLLNSLMKFIKSRVIWEKVHEFHLGIESYQIKINLTAPTLIFLGIEECDPYFISWLRT</sequence>
<feature type="transmembrane region" description="Helical" evidence="2">
    <location>
        <begin position="263"/>
        <end position="283"/>
    </location>
</feature>
<comment type="caution">
    <text evidence="3">The sequence shown here is derived from an EMBL/GenBank/DDBJ whole genome shotgun (WGS) entry which is preliminary data.</text>
</comment>
<dbReference type="AlphaFoldDB" id="A0A6L2LLV0"/>
<feature type="transmembrane region" description="Helical" evidence="2">
    <location>
        <begin position="569"/>
        <end position="592"/>
    </location>
</feature>
<feature type="compositionally biased region" description="Polar residues" evidence="1">
    <location>
        <begin position="765"/>
        <end position="782"/>
    </location>
</feature>
<gene>
    <name evidence="3" type="ORF">Tci_034789</name>
</gene>
<feature type="compositionally biased region" description="Polar residues" evidence="1">
    <location>
        <begin position="234"/>
        <end position="243"/>
    </location>
</feature>
<feature type="compositionally biased region" description="Polar residues" evidence="1">
    <location>
        <begin position="922"/>
        <end position="933"/>
    </location>
</feature>
<keyword evidence="2" id="KW-0472">Membrane</keyword>
<keyword evidence="2" id="KW-0812">Transmembrane</keyword>
<feature type="region of interest" description="Disordered" evidence="1">
    <location>
        <begin position="765"/>
        <end position="803"/>
    </location>
</feature>
<name>A0A6L2LLV0_TANCI</name>
<protein>
    <submittedName>
        <fullName evidence="3">Uncharacterized protein</fullName>
    </submittedName>
</protein>
<proteinExistence type="predicted"/>
<evidence type="ECO:0000256" key="1">
    <source>
        <dbReference type="SAM" id="MobiDB-lite"/>
    </source>
</evidence>
<evidence type="ECO:0000256" key="2">
    <source>
        <dbReference type="SAM" id="Phobius"/>
    </source>
</evidence>
<reference evidence="3" key="1">
    <citation type="journal article" date="2019" name="Sci. Rep.">
        <title>Draft genome of Tanacetum cinerariifolium, the natural source of mosquito coil.</title>
        <authorList>
            <person name="Yamashiro T."/>
            <person name="Shiraishi A."/>
            <person name="Satake H."/>
            <person name="Nakayama K."/>
        </authorList>
    </citation>
    <scope>NUCLEOTIDE SEQUENCE</scope>
</reference>
<accession>A0A6L2LLV0</accession>
<feature type="region of interest" description="Disordered" evidence="1">
    <location>
        <begin position="879"/>
        <end position="902"/>
    </location>
</feature>
<evidence type="ECO:0000313" key="3">
    <source>
        <dbReference type="EMBL" id="GEU62811.1"/>
    </source>
</evidence>
<feature type="compositionally biased region" description="Acidic residues" evidence="1">
    <location>
        <begin position="885"/>
        <end position="900"/>
    </location>
</feature>